<evidence type="ECO:0000313" key="2">
    <source>
        <dbReference type="Proteomes" id="UP000010552"/>
    </source>
</evidence>
<dbReference type="EMBL" id="KB031030">
    <property type="protein sequence ID" value="ELK06510.1"/>
    <property type="molecule type" value="Genomic_DNA"/>
</dbReference>
<keyword evidence="2" id="KW-1185">Reference proteome</keyword>
<organism evidence="1 2">
    <name type="scientific">Pteropus alecto</name>
    <name type="common">Black flying fox</name>
    <dbReference type="NCBI Taxonomy" id="9402"/>
    <lineage>
        <taxon>Eukaryota</taxon>
        <taxon>Metazoa</taxon>
        <taxon>Chordata</taxon>
        <taxon>Craniata</taxon>
        <taxon>Vertebrata</taxon>
        <taxon>Euteleostomi</taxon>
        <taxon>Mammalia</taxon>
        <taxon>Eutheria</taxon>
        <taxon>Laurasiatheria</taxon>
        <taxon>Chiroptera</taxon>
        <taxon>Yinpterochiroptera</taxon>
        <taxon>Pteropodoidea</taxon>
        <taxon>Pteropodidae</taxon>
        <taxon>Pteropodinae</taxon>
        <taxon>Pteropus</taxon>
    </lineage>
</organism>
<reference evidence="2" key="1">
    <citation type="journal article" date="2013" name="Science">
        <title>Comparative analysis of bat genomes provides insight into the evolution of flight and immunity.</title>
        <authorList>
            <person name="Zhang G."/>
            <person name="Cowled C."/>
            <person name="Shi Z."/>
            <person name="Huang Z."/>
            <person name="Bishop-Lilly K.A."/>
            <person name="Fang X."/>
            <person name="Wynne J.W."/>
            <person name="Xiong Z."/>
            <person name="Baker M.L."/>
            <person name="Zhao W."/>
            <person name="Tachedjian M."/>
            <person name="Zhu Y."/>
            <person name="Zhou P."/>
            <person name="Jiang X."/>
            <person name="Ng J."/>
            <person name="Yang L."/>
            <person name="Wu L."/>
            <person name="Xiao J."/>
            <person name="Feng Y."/>
            <person name="Chen Y."/>
            <person name="Sun X."/>
            <person name="Zhang Y."/>
            <person name="Marsh G.A."/>
            <person name="Crameri G."/>
            <person name="Broder C.C."/>
            <person name="Frey K.G."/>
            <person name="Wang L.F."/>
            <person name="Wang J."/>
        </authorList>
    </citation>
    <scope>NUCLEOTIDE SEQUENCE [LARGE SCALE GENOMIC DNA]</scope>
</reference>
<sequence length="68" mass="7606">MPTACVRVSGSRVHVQGFGPVQPAHLPGLQLCHLGYAQCHRKLHAVWTQRPDPSERSWCARLDRIPVP</sequence>
<gene>
    <name evidence="1" type="ORF">PAL_GLEAN10022766</name>
</gene>
<dbReference type="AlphaFoldDB" id="L5K4P5"/>
<dbReference type="Proteomes" id="UP000010552">
    <property type="component" value="Unassembled WGS sequence"/>
</dbReference>
<name>L5K4P5_PTEAL</name>
<dbReference type="InParanoid" id="L5K4P5"/>
<protein>
    <submittedName>
        <fullName evidence="1">Uncharacterized protein</fullName>
    </submittedName>
</protein>
<evidence type="ECO:0000313" key="1">
    <source>
        <dbReference type="EMBL" id="ELK06510.1"/>
    </source>
</evidence>
<proteinExistence type="predicted"/>
<accession>L5K4P5</accession>